<gene>
    <name evidence="1" type="ORF">F5984_18490</name>
</gene>
<accession>A0A7J5TVP3</accession>
<dbReference type="NCBIfam" id="TIGR04183">
    <property type="entry name" value="Por_Secre_tail"/>
    <property type="match status" value="1"/>
</dbReference>
<keyword evidence="2" id="KW-1185">Reference proteome</keyword>
<name>A0A7J5TVP3_9BACT</name>
<proteinExistence type="predicted"/>
<evidence type="ECO:0000313" key="1">
    <source>
        <dbReference type="EMBL" id="KAB7728363.1"/>
    </source>
</evidence>
<dbReference type="EMBL" id="WELI01000008">
    <property type="protein sequence ID" value="KAB7728363.1"/>
    <property type="molecule type" value="Genomic_DNA"/>
</dbReference>
<evidence type="ECO:0000313" key="2">
    <source>
        <dbReference type="Proteomes" id="UP000488299"/>
    </source>
</evidence>
<sequence>MVWFVVTGRALEPFHTQPIMKYNFPRLAAFVVYCCLLCGFARQAAQAQRLDTLMARPAPDIVVPYHEIRLDGALFYLADDGQTGYELWRTDGTPAGTRRVKDIRPGRASAFVSDSTHSALTDANTLSPAKVKLALRDFRPFRHGNRLYFWADDGVTGIELWRTDGTETGTQRVTDLIPGVLSSGTQADILYGGGGRYPSRFAANGQKLLLWSDGLANYLIEADGATGAVRTFNVQSSPYLNVQPKWVQVANNRLFVQTAFMSNGKSFCSLLEVSRDSVRSIVVNQPGADVFGLVSADDRGLLYSIQTEDARSRYTNLFRRDTGGRTRLIWSIGMLKPTSGTRTQQVATMGSVGPYVLLLQTDLPNDNGKGYQEVWRLDTRTDRYTLARRYDRELSTGRLLRGSELLSEFVAGPGGMLLVGARADSMAATPNRFSVQAFDPATARLVMLDDSLDQYTHQPVGGAGKQVFLTRKRMTDRVRAWLTDGLVRQPLADLGSSTYPVGLTRTEAGLVAPVYNAVRLGSRALGYKLDVWQIDSTAARTVRVGQARFRPGGLGAVVSSGGRLYGFDGNGLLLLSAAAPDSIRPVASLVSAASLFNTNVTTQAETVHLGVVNGRVLARRSSGGLANLIALNPGAPPRQCLIGLSPQTPASVTDSRGKHLAYCPQKDSVLVFRRQQPGYGGTQVGEVTQIYYKSIQWLRDSTLLSGSSTDSIRLVKQTGLYTLSVRGVADGCVATDSWQVANDVPRVSILVQNGLQGTARVIETNLAAQVTGGFPRPTAPYYAGTWSVQTAGGIVKPIGAQQEVNTTNTASYPSTIKVVELGTYSLRITDATGCTAVGSVVLDQALKEFVVSARLVEGKNEYCAGSPIAFGADVSGGKAPYRMRWLNLGQPVTDMTGLAPTITATYAQTGTAADQKVYLLEVTDATGRTAVSSLLRAYVYPRPAATLVASSAQVSATRTATLTAGSSNYPNPSFGWSFNGKAMIGATAKWITASAAGLYSVTVGSGTSQNCRATLSTTLTDAGARGRLATTTDWPEEVTSDTDALTVMPNPTDGVSRVQLRLPQHRLPQQRLPQPILVTGGVFTPDGRTLRTWSAESTSTTYETELNLSSLPAGVYILRLEAGSRAYTRKLVRQ</sequence>
<comment type="caution">
    <text evidence="1">The sequence shown here is derived from an EMBL/GenBank/DDBJ whole genome shotgun (WGS) entry which is preliminary data.</text>
</comment>
<reference evidence="1 2" key="1">
    <citation type="submission" date="2019-10" db="EMBL/GenBank/DDBJ databases">
        <title>Rudanella paleaurantiibacter sp. nov., isolated from sludge.</title>
        <authorList>
            <person name="Xu S.Q."/>
        </authorList>
    </citation>
    <scope>NUCLEOTIDE SEQUENCE [LARGE SCALE GENOMIC DNA]</scope>
    <source>
        <strain evidence="1 2">HX-22-17</strain>
    </source>
</reference>
<dbReference type="InterPro" id="IPR026444">
    <property type="entry name" value="Secre_tail"/>
</dbReference>
<organism evidence="1 2">
    <name type="scientific">Rudanella paleaurantiibacter</name>
    <dbReference type="NCBI Taxonomy" id="2614655"/>
    <lineage>
        <taxon>Bacteria</taxon>
        <taxon>Pseudomonadati</taxon>
        <taxon>Bacteroidota</taxon>
        <taxon>Cytophagia</taxon>
        <taxon>Cytophagales</taxon>
        <taxon>Cytophagaceae</taxon>
        <taxon>Rudanella</taxon>
    </lineage>
</organism>
<dbReference type="AlphaFoldDB" id="A0A7J5TVP3"/>
<protein>
    <submittedName>
        <fullName evidence="1">T9SS type A sorting domain-containing protein</fullName>
    </submittedName>
</protein>
<dbReference type="Proteomes" id="UP000488299">
    <property type="component" value="Unassembled WGS sequence"/>
</dbReference>